<name>A0ABW8M3B2_9ACTN</name>
<dbReference type="RefSeq" id="WP_358708968.1">
    <property type="nucleotide sequence ID" value="NZ_JBFACG010000071.1"/>
</dbReference>
<comment type="caution">
    <text evidence="1">The sequence shown here is derived from an EMBL/GenBank/DDBJ whole genome shotgun (WGS) entry which is preliminary data.</text>
</comment>
<accession>A0ABW8M3B2</accession>
<organism evidence="1 2">
    <name type="scientific">Streptomyces milbemycinicus</name>
    <dbReference type="NCBI Taxonomy" id="476552"/>
    <lineage>
        <taxon>Bacteria</taxon>
        <taxon>Bacillati</taxon>
        <taxon>Actinomycetota</taxon>
        <taxon>Actinomycetes</taxon>
        <taxon>Kitasatosporales</taxon>
        <taxon>Streptomycetaceae</taxon>
        <taxon>Streptomyces</taxon>
    </lineage>
</organism>
<evidence type="ECO:0000313" key="1">
    <source>
        <dbReference type="EMBL" id="MFK4272611.1"/>
    </source>
</evidence>
<evidence type="ECO:0008006" key="3">
    <source>
        <dbReference type="Google" id="ProtNLM"/>
    </source>
</evidence>
<protein>
    <recommendedName>
        <fullName evidence="3">Transposase</fullName>
    </recommendedName>
</protein>
<keyword evidence="2" id="KW-1185">Reference proteome</keyword>
<gene>
    <name evidence="1" type="ORF">ACI2L5_48205</name>
</gene>
<sequence>MSSKEGWVFVVYQRARDRCSAASVGWWPASVYQRITTVRANRPKGTVRSTAGRVRLRASPTPRVWRASKKAVSIVHRDA</sequence>
<reference evidence="1 2" key="1">
    <citation type="submission" date="2024-11" db="EMBL/GenBank/DDBJ databases">
        <title>The Natural Products Discovery Center: Release of the First 8490 Sequenced Strains for Exploring Actinobacteria Biosynthetic Diversity.</title>
        <authorList>
            <person name="Kalkreuter E."/>
            <person name="Kautsar S.A."/>
            <person name="Yang D."/>
            <person name="Bader C.D."/>
            <person name="Teijaro C.N."/>
            <person name="Fluegel L."/>
            <person name="Davis C.M."/>
            <person name="Simpson J.R."/>
            <person name="Lauterbach L."/>
            <person name="Steele A.D."/>
            <person name="Gui C."/>
            <person name="Meng S."/>
            <person name="Li G."/>
            <person name="Viehrig K."/>
            <person name="Ye F."/>
            <person name="Su P."/>
            <person name="Kiefer A.F."/>
            <person name="Nichols A."/>
            <person name="Cepeda A.J."/>
            <person name="Yan W."/>
            <person name="Fan B."/>
            <person name="Jiang Y."/>
            <person name="Adhikari A."/>
            <person name="Zheng C.-J."/>
            <person name="Schuster L."/>
            <person name="Cowan T.M."/>
            <person name="Smanski M.J."/>
            <person name="Chevrette M.G."/>
            <person name="De Carvalho L.P.S."/>
            <person name="Shen B."/>
        </authorList>
    </citation>
    <scope>NUCLEOTIDE SEQUENCE [LARGE SCALE GENOMIC DNA]</scope>
    <source>
        <strain evidence="1 2">NPDC020863</strain>
    </source>
</reference>
<dbReference type="EMBL" id="JBJDQH010000029">
    <property type="protein sequence ID" value="MFK4272611.1"/>
    <property type="molecule type" value="Genomic_DNA"/>
</dbReference>
<dbReference type="Proteomes" id="UP001620295">
    <property type="component" value="Unassembled WGS sequence"/>
</dbReference>
<proteinExistence type="predicted"/>
<evidence type="ECO:0000313" key="2">
    <source>
        <dbReference type="Proteomes" id="UP001620295"/>
    </source>
</evidence>